<feature type="signal peptide" evidence="1">
    <location>
        <begin position="1"/>
        <end position="26"/>
    </location>
</feature>
<accession>A0ABR6XB94</accession>
<dbReference type="Pfam" id="PF13899">
    <property type="entry name" value="Thioredoxin_7"/>
    <property type="match status" value="1"/>
</dbReference>
<gene>
    <name evidence="2" type="ORF">H8K26_00790</name>
</gene>
<dbReference type="RefSeq" id="WP_186884049.1">
    <property type="nucleotide sequence ID" value="NZ_JACOFT010000001.1"/>
</dbReference>
<reference evidence="2 3" key="1">
    <citation type="submission" date="2020-08" db="EMBL/GenBank/DDBJ databases">
        <title>Novel species isolated from subtropical streams in China.</title>
        <authorList>
            <person name="Lu H."/>
        </authorList>
    </citation>
    <scope>NUCLEOTIDE SEQUENCE [LARGE SCALE GENOMIC DNA]</scope>
    <source>
        <strain evidence="2 3">CCTCC AB 2015119</strain>
    </source>
</reference>
<protein>
    <submittedName>
        <fullName evidence="2">Thioredoxin family protein</fullName>
    </submittedName>
</protein>
<dbReference type="InterPro" id="IPR036249">
    <property type="entry name" value="Thioredoxin-like_sf"/>
</dbReference>
<proteinExistence type="predicted"/>
<sequence>MKKTFSFVSRLISACTIGLALNLAHADVARPYDETADAPAAVAKALTQAQASNKKVLVIFGANWCKDCLELDRSMQGQSAALIASKFVLVKVDVGQFDKNLALANSYGNPIKKGIPAAVVLKADNSVLFASKGGELSNARKMSEQGVYDFFNQIITQHP</sequence>
<keyword evidence="3" id="KW-1185">Reference proteome</keyword>
<evidence type="ECO:0000313" key="3">
    <source>
        <dbReference type="Proteomes" id="UP000637632"/>
    </source>
</evidence>
<dbReference type="SUPFAM" id="SSF52833">
    <property type="entry name" value="Thioredoxin-like"/>
    <property type="match status" value="1"/>
</dbReference>
<evidence type="ECO:0000256" key="1">
    <source>
        <dbReference type="SAM" id="SignalP"/>
    </source>
</evidence>
<organism evidence="2 3">
    <name type="scientific">Undibacterium aquatile</name>
    <dbReference type="NCBI Taxonomy" id="1537398"/>
    <lineage>
        <taxon>Bacteria</taxon>
        <taxon>Pseudomonadati</taxon>
        <taxon>Pseudomonadota</taxon>
        <taxon>Betaproteobacteria</taxon>
        <taxon>Burkholderiales</taxon>
        <taxon>Oxalobacteraceae</taxon>
        <taxon>Undibacterium</taxon>
    </lineage>
</organism>
<name>A0ABR6XB94_9BURK</name>
<comment type="caution">
    <text evidence="2">The sequence shown here is derived from an EMBL/GenBank/DDBJ whole genome shotgun (WGS) entry which is preliminary data.</text>
</comment>
<keyword evidence="1" id="KW-0732">Signal</keyword>
<dbReference type="Gene3D" id="3.40.30.10">
    <property type="entry name" value="Glutaredoxin"/>
    <property type="match status" value="1"/>
</dbReference>
<feature type="chain" id="PRO_5047050712" evidence="1">
    <location>
        <begin position="27"/>
        <end position="159"/>
    </location>
</feature>
<dbReference type="CDD" id="cd02947">
    <property type="entry name" value="TRX_family"/>
    <property type="match status" value="1"/>
</dbReference>
<evidence type="ECO:0000313" key="2">
    <source>
        <dbReference type="EMBL" id="MBC3809963.1"/>
    </source>
</evidence>
<dbReference type="Proteomes" id="UP000637632">
    <property type="component" value="Unassembled WGS sequence"/>
</dbReference>
<dbReference type="EMBL" id="JACOFT010000001">
    <property type="protein sequence ID" value="MBC3809963.1"/>
    <property type="molecule type" value="Genomic_DNA"/>
</dbReference>